<gene>
    <name evidence="6" type="ORF">ACFYXI_28840</name>
</gene>
<evidence type="ECO:0000313" key="7">
    <source>
        <dbReference type="Proteomes" id="UP001602013"/>
    </source>
</evidence>
<dbReference type="EMBL" id="JBIASD010000023">
    <property type="protein sequence ID" value="MFF3669602.1"/>
    <property type="molecule type" value="Genomic_DNA"/>
</dbReference>
<feature type="DNA-binding region" description="H-T-H motif" evidence="4">
    <location>
        <begin position="33"/>
        <end position="52"/>
    </location>
</feature>
<keyword evidence="7" id="KW-1185">Reference proteome</keyword>
<dbReference type="InterPro" id="IPR023772">
    <property type="entry name" value="DNA-bd_HTH_TetR-type_CS"/>
</dbReference>
<keyword evidence="2 4" id="KW-0238">DNA-binding</keyword>
<dbReference type="PANTHER" id="PTHR30055:SF234">
    <property type="entry name" value="HTH-TYPE TRANSCRIPTIONAL REGULATOR BETI"/>
    <property type="match status" value="1"/>
</dbReference>
<dbReference type="InterPro" id="IPR009057">
    <property type="entry name" value="Homeodomain-like_sf"/>
</dbReference>
<organism evidence="6 7">
    <name type="scientific">Microtetraspora malaysiensis</name>
    <dbReference type="NCBI Taxonomy" id="161358"/>
    <lineage>
        <taxon>Bacteria</taxon>
        <taxon>Bacillati</taxon>
        <taxon>Actinomycetota</taxon>
        <taxon>Actinomycetes</taxon>
        <taxon>Streptosporangiales</taxon>
        <taxon>Streptosporangiaceae</taxon>
        <taxon>Microtetraspora</taxon>
    </lineage>
</organism>
<sequence>MTGLRRLKRQRTHDAISAAAISLFLERGFDEVSVAEVAAAAEVSKPTLFKYFATKEDLVLHRIADHRGEAARVVRHRAPGVDPLAALHAHFLDGLARRDPVTGLNDDPEVIGYHRMVFSTPSLVARLFHHMAADEEALAASLGEDADDLTARLLAAQVIAVQRVLARRNWAALAEGMSADDAHPSAVSAADRAFTQLRDGVST</sequence>
<dbReference type="PROSITE" id="PS01081">
    <property type="entry name" value="HTH_TETR_1"/>
    <property type="match status" value="1"/>
</dbReference>
<dbReference type="PRINTS" id="PR00455">
    <property type="entry name" value="HTHTETR"/>
</dbReference>
<dbReference type="PROSITE" id="PS50977">
    <property type="entry name" value="HTH_TETR_2"/>
    <property type="match status" value="1"/>
</dbReference>
<evidence type="ECO:0000256" key="4">
    <source>
        <dbReference type="PROSITE-ProRule" id="PRU00335"/>
    </source>
</evidence>
<accession>A0ABW6SZN0</accession>
<protein>
    <submittedName>
        <fullName evidence="6">TetR/AcrR family transcriptional regulator</fullName>
    </submittedName>
</protein>
<evidence type="ECO:0000259" key="5">
    <source>
        <dbReference type="PROSITE" id="PS50977"/>
    </source>
</evidence>
<reference evidence="6 7" key="1">
    <citation type="submission" date="2024-10" db="EMBL/GenBank/DDBJ databases">
        <title>The Natural Products Discovery Center: Release of the First 8490 Sequenced Strains for Exploring Actinobacteria Biosynthetic Diversity.</title>
        <authorList>
            <person name="Kalkreuter E."/>
            <person name="Kautsar S.A."/>
            <person name="Yang D."/>
            <person name="Bader C.D."/>
            <person name="Teijaro C.N."/>
            <person name="Fluegel L."/>
            <person name="Davis C.M."/>
            <person name="Simpson J.R."/>
            <person name="Lauterbach L."/>
            <person name="Steele A.D."/>
            <person name="Gui C."/>
            <person name="Meng S."/>
            <person name="Li G."/>
            <person name="Viehrig K."/>
            <person name="Ye F."/>
            <person name="Su P."/>
            <person name="Kiefer A.F."/>
            <person name="Nichols A."/>
            <person name="Cepeda A.J."/>
            <person name="Yan W."/>
            <person name="Fan B."/>
            <person name="Jiang Y."/>
            <person name="Adhikari A."/>
            <person name="Zheng C.-J."/>
            <person name="Schuster L."/>
            <person name="Cowan T.M."/>
            <person name="Smanski M.J."/>
            <person name="Chevrette M.G."/>
            <person name="De Carvalho L.P.S."/>
            <person name="Shen B."/>
        </authorList>
    </citation>
    <scope>NUCLEOTIDE SEQUENCE [LARGE SCALE GENOMIC DNA]</scope>
    <source>
        <strain evidence="6 7">NPDC002173</strain>
    </source>
</reference>
<evidence type="ECO:0000256" key="3">
    <source>
        <dbReference type="ARBA" id="ARBA00023163"/>
    </source>
</evidence>
<dbReference type="RefSeq" id="WP_387415832.1">
    <property type="nucleotide sequence ID" value="NZ_JBIASD010000023.1"/>
</dbReference>
<dbReference type="InterPro" id="IPR050109">
    <property type="entry name" value="HTH-type_TetR-like_transc_reg"/>
</dbReference>
<comment type="caution">
    <text evidence="6">The sequence shown here is derived from an EMBL/GenBank/DDBJ whole genome shotgun (WGS) entry which is preliminary data.</text>
</comment>
<dbReference type="InterPro" id="IPR001647">
    <property type="entry name" value="HTH_TetR"/>
</dbReference>
<keyword evidence="1" id="KW-0805">Transcription regulation</keyword>
<dbReference type="PANTHER" id="PTHR30055">
    <property type="entry name" value="HTH-TYPE TRANSCRIPTIONAL REGULATOR RUTR"/>
    <property type="match status" value="1"/>
</dbReference>
<dbReference type="SUPFAM" id="SSF46689">
    <property type="entry name" value="Homeodomain-like"/>
    <property type="match status" value="1"/>
</dbReference>
<dbReference type="Gene3D" id="1.10.357.10">
    <property type="entry name" value="Tetracycline Repressor, domain 2"/>
    <property type="match status" value="1"/>
</dbReference>
<dbReference type="Pfam" id="PF00440">
    <property type="entry name" value="TetR_N"/>
    <property type="match status" value="1"/>
</dbReference>
<dbReference type="Gene3D" id="1.10.10.60">
    <property type="entry name" value="Homeodomain-like"/>
    <property type="match status" value="1"/>
</dbReference>
<proteinExistence type="predicted"/>
<name>A0ABW6SZN0_9ACTN</name>
<evidence type="ECO:0000313" key="6">
    <source>
        <dbReference type="EMBL" id="MFF3669602.1"/>
    </source>
</evidence>
<evidence type="ECO:0000256" key="2">
    <source>
        <dbReference type="ARBA" id="ARBA00023125"/>
    </source>
</evidence>
<evidence type="ECO:0000256" key="1">
    <source>
        <dbReference type="ARBA" id="ARBA00023015"/>
    </source>
</evidence>
<feature type="domain" description="HTH tetR-type" evidence="5">
    <location>
        <begin position="10"/>
        <end position="70"/>
    </location>
</feature>
<keyword evidence="3" id="KW-0804">Transcription</keyword>
<dbReference type="Proteomes" id="UP001602013">
    <property type="component" value="Unassembled WGS sequence"/>
</dbReference>